<feature type="compositionally biased region" description="Basic and acidic residues" evidence="1">
    <location>
        <begin position="87"/>
        <end position="97"/>
    </location>
</feature>
<evidence type="ECO:0000313" key="2">
    <source>
        <dbReference type="EMBL" id="KAL3677315.1"/>
    </source>
</evidence>
<name>A0ABD3GGV2_9MARC</name>
<feature type="region of interest" description="Disordered" evidence="1">
    <location>
        <begin position="19"/>
        <end position="53"/>
    </location>
</feature>
<dbReference type="Proteomes" id="UP001633002">
    <property type="component" value="Unassembled WGS sequence"/>
</dbReference>
<reference evidence="2 3" key="1">
    <citation type="submission" date="2024-09" db="EMBL/GenBank/DDBJ databases">
        <title>Chromosome-scale assembly of Riccia sorocarpa.</title>
        <authorList>
            <person name="Paukszto L."/>
        </authorList>
    </citation>
    <scope>NUCLEOTIDE SEQUENCE [LARGE SCALE GENOMIC DNA]</scope>
    <source>
        <strain evidence="2">LP-2024</strain>
        <tissue evidence="2">Aerial parts of the thallus</tissue>
    </source>
</reference>
<dbReference type="AlphaFoldDB" id="A0ABD3GGV2"/>
<protein>
    <submittedName>
        <fullName evidence="2">Uncharacterized protein</fullName>
    </submittedName>
</protein>
<feature type="region of interest" description="Disordered" evidence="1">
    <location>
        <begin position="73"/>
        <end position="101"/>
    </location>
</feature>
<dbReference type="EMBL" id="JBJQOH010000008">
    <property type="protein sequence ID" value="KAL3677315.1"/>
    <property type="molecule type" value="Genomic_DNA"/>
</dbReference>
<evidence type="ECO:0000256" key="1">
    <source>
        <dbReference type="SAM" id="MobiDB-lite"/>
    </source>
</evidence>
<proteinExistence type="predicted"/>
<accession>A0ABD3GGV2</accession>
<evidence type="ECO:0000313" key="3">
    <source>
        <dbReference type="Proteomes" id="UP001633002"/>
    </source>
</evidence>
<keyword evidence="3" id="KW-1185">Reference proteome</keyword>
<feature type="compositionally biased region" description="Basic and acidic residues" evidence="1">
    <location>
        <begin position="30"/>
        <end position="42"/>
    </location>
</feature>
<comment type="caution">
    <text evidence="2">The sequence shown here is derived from an EMBL/GenBank/DDBJ whole genome shotgun (WGS) entry which is preliminary data.</text>
</comment>
<sequence>MMLAEAILRHKFHNVGIEYHTNSAEEEPTSEPKADEDKKPDIDIPMTNAEKKYDDDVDADWQEVVDIDCQEVVDIDAPGSHKRRQGPRRDAEKKNDGGDANCQEVVDIDVLGVIKESKDRDEVAKGLVEAGYLC</sequence>
<gene>
    <name evidence="2" type="ORF">R1sor_027263</name>
</gene>
<organism evidence="2 3">
    <name type="scientific">Riccia sorocarpa</name>
    <dbReference type="NCBI Taxonomy" id="122646"/>
    <lineage>
        <taxon>Eukaryota</taxon>
        <taxon>Viridiplantae</taxon>
        <taxon>Streptophyta</taxon>
        <taxon>Embryophyta</taxon>
        <taxon>Marchantiophyta</taxon>
        <taxon>Marchantiopsida</taxon>
        <taxon>Marchantiidae</taxon>
        <taxon>Marchantiales</taxon>
        <taxon>Ricciaceae</taxon>
        <taxon>Riccia</taxon>
    </lineage>
</organism>